<dbReference type="PANTHER" id="PTHR43333">
    <property type="entry name" value="2-HACID_DH_C DOMAIN-CONTAINING PROTEIN"/>
    <property type="match status" value="1"/>
</dbReference>
<reference evidence="4 5" key="1">
    <citation type="submission" date="2016-10" db="EMBL/GenBank/DDBJ databases">
        <title>Arsenicibacter rosenii gen. nov., sp. nov., an efficient arsenic-methylating bacterium isolated from an arsenic-contaminated paddy soil.</title>
        <authorList>
            <person name="Huang K."/>
        </authorList>
    </citation>
    <scope>NUCLEOTIDE SEQUENCE [LARGE SCALE GENOMIC DNA]</scope>
    <source>
        <strain evidence="4 5">SM-1</strain>
    </source>
</reference>
<dbReference type="Proteomes" id="UP000181790">
    <property type="component" value="Unassembled WGS sequence"/>
</dbReference>
<dbReference type="InterPro" id="IPR006140">
    <property type="entry name" value="D-isomer_DH_NAD-bd"/>
</dbReference>
<keyword evidence="2" id="KW-0520">NAD</keyword>
<proteinExistence type="predicted"/>
<evidence type="ECO:0000256" key="1">
    <source>
        <dbReference type="ARBA" id="ARBA00023002"/>
    </source>
</evidence>
<feature type="domain" description="D-isomer specific 2-hydroxyacid dehydrogenase NAD-binding" evidence="3">
    <location>
        <begin position="107"/>
        <end position="275"/>
    </location>
</feature>
<dbReference type="SUPFAM" id="SSF51735">
    <property type="entry name" value="NAD(P)-binding Rossmann-fold domains"/>
    <property type="match status" value="1"/>
</dbReference>
<dbReference type="AlphaFoldDB" id="A0A1S2VD66"/>
<organism evidence="4 5">
    <name type="scientific">Arsenicibacter rosenii</name>
    <dbReference type="NCBI Taxonomy" id="1750698"/>
    <lineage>
        <taxon>Bacteria</taxon>
        <taxon>Pseudomonadati</taxon>
        <taxon>Bacteroidota</taxon>
        <taxon>Cytophagia</taxon>
        <taxon>Cytophagales</taxon>
        <taxon>Spirosomataceae</taxon>
        <taxon>Arsenicibacter</taxon>
    </lineage>
</organism>
<dbReference type="GO" id="GO:0051287">
    <property type="term" value="F:NAD binding"/>
    <property type="evidence" value="ECO:0007669"/>
    <property type="project" value="InterPro"/>
</dbReference>
<dbReference type="InterPro" id="IPR029753">
    <property type="entry name" value="D-isomer_DH_CS"/>
</dbReference>
<dbReference type="EMBL" id="MORL01000020">
    <property type="protein sequence ID" value="OIN56632.1"/>
    <property type="molecule type" value="Genomic_DNA"/>
</dbReference>
<evidence type="ECO:0000313" key="4">
    <source>
        <dbReference type="EMBL" id="OIN56632.1"/>
    </source>
</evidence>
<gene>
    <name evidence="4" type="ORF">BLX24_23670</name>
</gene>
<name>A0A1S2VD66_9BACT</name>
<dbReference type="CDD" id="cd05300">
    <property type="entry name" value="2-Hacid_dh_1"/>
    <property type="match status" value="1"/>
</dbReference>
<keyword evidence="1" id="KW-0560">Oxidoreductase</keyword>
<dbReference type="PANTHER" id="PTHR43333:SF1">
    <property type="entry name" value="D-ISOMER SPECIFIC 2-HYDROXYACID DEHYDROGENASE NAD-BINDING DOMAIN-CONTAINING PROTEIN"/>
    <property type="match status" value="1"/>
</dbReference>
<keyword evidence="5" id="KW-1185">Reference proteome</keyword>
<sequence>MHIYITFRLPDAARALVADALSPDDVCIWGQDLPETERKAAFLQADVAFGKPPADWLTESQQLRWVQLYSTGFDDYLPLYRSGQRPDVIITNLKGFFAQPVAESAIAGLMALYRRIDELARLQTQKKWVGGAMRPTMHLLHRKHVLVLGAGAIGQAIQQILNGFDCTVTFVRNSQPPTMADLDALLPYTDVVISVLPETTETANVFNEARFALLKPSAVIVNAGRGSLIDEDALLIALQSGQLAGAVLDVTRTEPLPADSPLWHCPNVLLTQHTGGGYDEEDMDKLRVFLRNFVKYKKGLPLDNIVDFDRGY</sequence>
<evidence type="ECO:0000256" key="2">
    <source>
        <dbReference type="ARBA" id="ARBA00023027"/>
    </source>
</evidence>
<evidence type="ECO:0000313" key="5">
    <source>
        <dbReference type="Proteomes" id="UP000181790"/>
    </source>
</evidence>
<dbReference type="InterPro" id="IPR036291">
    <property type="entry name" value="NAD(P)-bd_dom_sf"/>
</dbReference>
<dbReference type="Pfam" id="PF02826">
    <property type="entry name" value="2-Hacid_dh_C"/>
    <property type="match status" value="1"/>
</dbReference>
<dbReference type="RefSeq" id="WP_071505704.1">
    <property type="nucleotide sequence ID" value="NZ_MORL01000020.1"/>
</dbReference>
<dbReference type="OrthoDB" id="9805416at2"/>
<protein>
    <recommendedName>
        <fullName evidence="3">D-isomer specific 2-hydroxyacid dehydrogenase NAD-binding domain-containing protein</fullName>
    </recommendedName>
</protein>
<dbReference type="SUPFAM" id="SSF52283">
    <property type="entry name" value="Formate/glycerate dehydrogenase catalytic domain-like"/>
    <property type="match status" value="1"/>
</dbReference>
<dbReference type="PROSITE" id="PS00671">
    <property type="entry name" value="D_2_HYDROXYACID_DH_3"/>
    <property type="match status" value="1"/>
</dbReference>
<evidence type="ECO:0000259" key="3">
    <source>
        <dbReference type="Pfam" id="PF02826"/>
    </source>
</evidence>
<comment type="caution">
    <text evidence="4">The sequence shown here is derived from an EMBL/GenBank/DDBJ whole genome shotgun (WGS) entry which is preliminary data.</text>
</comment>
<dbReference type="Gene3D" id="3.40.50.720">
    <property type="entry name" value="NAD(P)-binding Rossmann-like Domain"/>
    <property type="match status" value="2"/>
</dbReference>
<dbReference type="GO" id="GO:0016616">
    <property type="term" value="F:oxidoreductase activity, acting on the CH-OH group of donors, NAD or NADP as acceptor"/>
    <property type="evidence" value="ECO:0007669"/>
    <property type="project" value="UniProtKB-ARBA"/>
</dbReference>
<accession>A0A1S2VD66</accession>